<dbReference type="PANTHER" id="PTHR37937:SF1">
    <property type="entry name" value="CONJUGATIVE TRANSFER: DNA TRANSPORT"/>
    <property type="match status" value="1"/>
</dbReference>
<reference evidence="9 10" key="1">
    <citation type="submission" date="2019-11" db="EMBL/GenBank/DDBJ databases">
        <title>Whole genome sequencing and comparative genomics analyses of five strains of Spiroplasma citri.</title>
        <authorList>
            <person name="Yokomi R."/>
            <person name="Chen J."/>
            <person name="Rattner R."/>
            <person name="Vidalakis G."/>
        </authorList>
    </citation>
    <scope>NUCLEOTIDE SEQUENCE [LARGE SCALE GENOMIC DNA]</scope>
    <source>
        <strain evidence="9 10">BR12</strain>
    </source>
</reference>
<dbReference type="PANTHER" id="PTHR37937">
    <property type="entry name" value="CONJUGATIVE TRANSFER: DNA TRANSPORT"/>
    <property type="match status" value="1"/>
</dbReference>
<keyword evidence="4 8" id="KW-0812">Transmembrane</keyword>
<evidence type="ECO:0000256" key="6">
    <source>
        <dbReference type="ARBA" id="ARBA00023136"/>
    </source>
</evidence>
<evidence type="ECO:0000256" key="5">
    <source>
        <dbReference type="ARBA" id="ARBA00022989"/>
    </source>
</evidence>
<organism evidence="9 10">
    <name type="scientific">Spiroplasma citri</name>
    <dbReference type="NCBI Taxonomy" id="2133"/>
    <lineage>
        <taxon>Bacteria</taxon>
        <taxon>Bacillati</taxon>
        <taxon>Mycoplasmatota</taxon>
        <taxon>Mollicutes</taxon>
        <taxon>Entomoplasmatales</taxon>
        <taxon>Spiroplasmataceae</taxon>
        <taxon>Spiroplasma</taxon>
    </lineage>
</organism>
<accession>A0AAJ4EI22</accession>
<comment type="subcellular location">
    <subcellularLocation>
        <location evidence="1">Cell membrane</location>
        <topology evidence="1">Multi-pass membrane protein</topology>
    </subcellularLocation>
</comment>
<dbReference type="Gene3D" id="3.40.50.300">
    <property type="entry name" value="P-loop containing nucleotide triphosphate hydrolases"/>
    <property type="match status" value="2"/>
</dbReference>
<evidence type="ECO:0000256" key="7">
    <source>
        <dbReference type="SAM" id="Coils"/>
    </source>
</evidence>
<evidence type="ECO:0000256" key="3">
    <source>
        <dbReference type="ARBA" id="ARBA00022475"/>
    </source>
</evidence>
<dbReference type="SUPFAM" id="SSF52540">
    <property type="entry name" value="P-loop containing nucleoside triphosphate hydrolases"/>
    <property type="match status" value="1"/>
</dbReference>
<dbReference type="RefSeq" id="WP_164028128.1">
    <property type="nucleotide sequence ID" value="NZ_CP046368.1"/>
</dbReference>
<dbReference type="Pfam" id="PF02534">
    <property type="entry name" value="T4SS-DNA_transf"/>
    <property type="match status" value="1"/>
</dbReference>
<comment type="similarity">
    <text evidence="2">Belongs to the VirD4/TraG family.</text>
</comment>
<dbReference type="InterPro" id="IPR051539">
    <property type="entry name" value="T4SS-coupling_protein"/>
</dbReference>
<dbReference type="InterPro" id="IPR003688">
    <property type="entry name" value="TraG/VirD4"/>
</dbReference>
<keyword evidence="6 8" id="KW-0472">Membrane</keyword>
<proteinExistence type="inferred from homology"/>
<dbReference type="Proteomes" id="UP000464735">
    <property type="component" value="Chromosome"/>
</dbReference>
<dbReference type="InterPro" id="IPR027417">
    <property type="entry name" value="P-loop_NTPase"/>
</dbReference>
<feature type="coiled-coil region" evidence="7">
    <location>
        <begin position="635"/>
        <end position="686"/>
    </location>
</feature>
<evidence type="ECO:0000313" key="9">
    <source>
        <dbReference type="EMBL" id="QIA68164.1"/>
    </source>
</evidence>
<name>A0AAJ4EI22_SPICI</name>
<dbReference type="CDD" id="cd01127">
    <property type="entry name" value="TrwB_TraG_TraD_VirD4"/>
    <property type="match status" value="2"/>
</dbReference>
<dbReference type="AlphaFoldDB" id="A0AAJ4EI22"/>
<feature type="transmembrane region" description="Helical" evidence="8">
    <location>
        <begin position="12"/>
        <end position="37"/>
    </location>
</feature>
<evidence type="ECO:0000256" key="2">
    <source>
        <dbReference type="ARBA" id="ARBA00008806"/>
    </source>
</evidence>
<evidence type="ECO:0000256" key="4">
    <source>
        <dbReference type="ARBA" id="ARBA00022692"/>
    </source>
</evidence>
<keyword evidence="7" id="KW-0175">Coiled coil</keyword>
<protein>
    <submittedName>
        <fullName evidence="9">TraM recognition domain-containing protein</fullName>
    </submittedName>
</protein>
<sequence>MWNKIKKKKTSLLIGLCFVPIIFIFCLTLFGIGYSIFINWKEITIFINEIKQFKILSWWNYVIKNKYGLLITVGLSLAFYCWFFYFVLFSKVKSKETAIKTTNKIDFGDSKWLSIKEIDDISEKVNIKDNYKNIGFVFNCNKNKKDLFFNLKNNIHSVIVGSTGSGKTQGIVLPTIYLNGKSTAKPNMIITDPKGELYNLTSGFLAENGYKIKVIDFRNLEKGNTWNPLKLIYDDFIKMLMTNNEKEKIKWKIKYQDKIRSLSRMLINKNPEDEFWNDSASMIIQGIILAILEDYEYKISKNNLTTTEIEEKLNQELFFNKFNMASVAAIASLKKYLVEWLNNRKNTSIAKITASQVLIDSKENRTLDAILMTVAKSLEIFNNDFIRNLTSQNDINYNDFIEYPTVLYIIFSDENDNYYKLIAILISQIYQFLTNKASETIEQKLEKPVYFILDEFANLTKINNIEKWVSISRSRNIFFQFILQDINQLKLNYGDTIAKIILNNCGIHIFLHTNDLETIKYYSELFGTKTIEQISINENKSNISVSKNLKSHPLMLTSELANLKQGQGIVKIARYNPTKITLKLWKDLKLVEKTNTFKLKEIEYINFNQEYFYDIKNNKKEIKENEINEFVNLTKTEIKTNINNLKMQLREYENTNYKSIQNKTMINLLLQKIKNLEIELIKRQETNNYSEKE</sequence>
<dbReference type="NCBIfam" id="NF045973">
    <property type="entry name" value="conju_CD1115"/>
    <property type="match status" value="1"/>
</dbReference>
<feature type="transmembrane region" description="Helical" evidence="8">
    <location>
        <begin position="67"/>
        <end position="88"/>
    </location>
</feature>
<dbReference type="GO" id="GO:0005886">
    <property type="term" value="C:plasma membrane"/>
    <property type="evidence" value="ECO:0007669"/>
    <property type="project" value="UniProtKB-SubCell"/>
</dbReference>
<keyword evidence="3" id="KW-1003">Cell membrane</keyword>
<evidence type="ECO:0000256" key="8">
    <source>
        <dbReference type="SAM" id="Phobius"/>
    </source>
</evidence>
<evidence type="ECO:0000313" key="10">
    <source>
        <dbReference type="Proteomes" id="UP000464735"/>
    </source>
</evidence>
<evidence type="ECO:0000256" key="1">
    <source>
        <dbReference type="ARBA" id="ARBA00004651"/>
    </source>
</evidence>
<keyword evidence="5 8" id="KW-1133">Transmembrane helix</keyword>
<dbReference type="EMBL" id="CP046368">
    <property type="protein sequence ID" value="QIA68164.1"/>
    <property type="molecule type" value="Genomic_DNA"/>
</dbReference>
<gene>
    <name evidence="9" type="ORF">GL298_00515</name>
</gene>